<dbReference type="PANTHER" id="PTHR42852:SF6">
    <property type="entry name" value="THIOL:DISULFIDE INTERCHANGE PROTEIN DSBE"/>
    <property type="match status" value="1"/>
</dbReference>
<evidence type="ECO:0000256" key="2">
    <source>
        <dbReference type="ARBA" id="ARBA00022748"/>
    </source>
</evidence>
<gene>
    <name evidence="7" type="ORF">Ataiwa_37980</name>
</gene>
<dbReference type="InterPro" id="IPR050553">
    <property type="entry name" value="Thioredoxin_ResA/DsbE_sf"/>
</dbReference>
<dbReference type="PANTHER" id="PTHR42852">
    <property type="entry name" value="THIOL:DISULFIDE INTERCHANGE PROTEIN DSBE"/>
    <property type="match status" value="1"/>
</dbReference>
<dbReference type="CDD" id="cd02966">
    <property type="entry name" value="TlpA_like_family"/>
    <property type="match status" value="1"/>
</dbReference>
<comment type="caution">
    <text evidence="7">The sequence shown here is derived from an EMBL/GenBank/DDBJ whole genome shotgun (WGS) entry which is preliminary data.</text>
</comment>
<dbReference type="PROSITE" id="PS51352">
    <property type="entry name" value="THIOREDOXIN_2"/>
    <property type="match status" value="1"/>
</dbReference>
<dbReference type="InterPro" id="IPR036249">
    <property type="entry name" value="Thioredoxin-like_sf"/>
</dbReference>
<dbReference type="RefSeq" id="WP_338230354.1">
    <property type="nucleotide sequence ID" value="NZ_BTPE01000020.1"/>
</dbReference>
<evidence type="ECO:0000259" key="6">
    <source>
        <dbReference type="PROSITE" id="PS51352"/>
    </source>
</evidence>
<accession>A0ABQ6Q5S2</accession>
<evidence type="ECO:0000256" key="4">
    <source>
        <dbReference type="ARBA" id="ARBA00023284"/>
    </source>
</evidence>
<comment type="subcellular location">
    <subcellularLocation>
        <location evidence="1">Cell envelope</location>
    </subcellularLocation>
</comment>
<dbReference type="Gene3D" id="3.40.30.10">
    <property type="entry name" value="Glutaredoxin"/>
    <property type="match status" value="1"/>
</dbReference>
<feature type="domain" description="Thioredoxin" evidence="6">
    <location>
        <begin position="594"/>
        <end position="752"/>
    </location>
</feature>
<feature type="region of interest" description="Disordered" evidence="5">
    <location>
        <begin position="95"/>
        <end position="117"/>
    </location>
</feature>
<evidence type="ECO:0000313" key="7">
    <source>
        <dbReference type="EMBL" id="GMQ35525.1"/>
    </source>
</evidence>
<keyword evidence="3" id="KW-1015">Disulfide bond</keyword>
<sequence>MKKFLFTCFLALSCLFQKARIKLKAIKERLGLLNPPTALRCKVLIKYLAAGVFHVAKRSVSRAVYLKYPIPNCIPVYFILIGICCTSPSQSQVADSPGADFPQRSVPNRGGETRSDTFENLNFGLVDSDQDNEEGNGEVIFHSSSVPVFDVTTNSGRETSSKITEAQSLASCVLCLDTRNGLVESDQDMGAGEGISSLQPAPFPVLASIDQTASSHPRALHCDDPLHRTPDTCVEQSRSILQRTSLPSPVSGLLSSNPSSLQDSTFLFIRFELEGAPTKIPGNLKVSLSSQELDFRHDYFLQLQDSLSLSSGEFLEGTNGLQLGETKIPLQAGFGRVEIKLGTQILIQDLWVQPNDSLRVNMDRDTGKLLFLGPQKEKFRLQVQLQDLALAENKSINPIMLISSKDRILDSPEKIAQYQRIEENQAVGWNRKMELLAEDSERLHRARFLLNTTGQNHPVFRELIRYGDDLDPQFYDWLWLYWKGKLRKQALDFMVLTQSSSPEWGQLLLENALEEEELNRVNFLKEYPLEFVEALYVENYLLEIYSGISFIHLTEALPKNLQNQVNAFFLVRQYKELEVADSLIAGLLDRTESPWIKEYLQDILLANLKGSEFLNEPFWNEQGEPVYPESWKGKLVFLDFWLSGCGACLAFARNKFLPLLEEFGSLSDILFVTITGDKDLAHWKSTLAQDQLTTPKALNLFAHGVSHPALKQYHIQAFPEQMLLDKDGKILQIGGFPQDLEGWRQLLQSYLNGDSPSIHTLTQSH</sequence>
<protein>
    <recommendedName>
        <fullName evidence="6">Thioredoxin domain-containing protein</fullName>
    </recommendedName>
</protein>
<dbReference type="Proteomes" id="UP001307705">
    <property type="component" value="Unassembled WGS sequence"/>
</dbReference>
<keyword evidence="4" id="KW-0676">Redox-active center</keyword>
<keyword evidence="8" id="KW-1185">Reference proteome</keyword>
<evidence type="ECO:0000256" key="1">
    <source>
        <dbReference type="ARBA" id="ARBA00004196"/>
    </source>
</evidence>
<dbReference type="SUPFAM" id="SSF52833">
    <property type="entry name" value="Thioredoxin-like"/>
    <property type="match status" value="1"/>
</dbReference>
<keyword evidence="2" id="KW-0201">Cytochrome c-type biogenesis</keyword>
<organism evidence="7 8">
    <name type="scientific">Algoriphagus taiwanensis</name>
    <dbReference type="NCBI Taxonomy" id="1445656"/>
    <lineage>
        <taxon>Bacteria</taxon>
        <taxon>Pseudomonadati</taxon>
        <taxon>Bacteroidota</taxon>
        <taxon>Cytophagia</taxon>
        <taxon>Cytophagales</taxon>
        <taxon>Cyclobacteriaceae</taxon>
        <taxon>Algoriphagus</taxon>
    </lineage>
</organism>
<proteinExistence type="predicted"/>
<reference evidence="7 8" key="1">
    <citation type="submission" date="2023-08" db="EMBL/GenBank/DDBJ databases">
        <title>Draft genome sequence of Algoriphagus taiwanensis.</title>
        <authorList>
            <person name="Takatani N."/>
            <person name="Hosokawa M."/>
            <person name="Sawabe T."/>
        </authorList>
    </citation>
    <scope>NUCLEOTIDE SEQUENCE [LARGE SCALE GENOMIC DNA]</scope>
    <source>
        <strain evidence="7 8">JCM 19755</strain>
    </source>
</reference>
<evidence type="ECO:0000256" key="3">
    <source>
        <dbReference type="ARBA" id="ARBA00023157"/>
    </source>
</evidence>
<evidence type="ECO:0000256" key="5">
    <source>
        <dbReference type="SAM" id="MobiDB-lite"/>
    </source>
</evidence>
<dbReference type="InterPro" id="IPR013766">
    <property type="entry name" value="Thioredoxin_domain"/>
</dbReference>
<dbReference type="EMBL" id="BTPE01000020">
    <property type="protein sequence ID" value="GMQ35525.1"/>
    <property type="molecule type" value="Genomic_DNA"/>
</dbReference>
<evidence type="ECO:0000313" key="8">
    <source>
        <dbReference type="Proteomes" id="UP001307705"/>
    </source>
</evidence>
<name>A0ABQ6Q5S2_9BACT</name>